<accession>A0A829BKB2</accession>
<feature type="coiled-coil region" evidence="1">
    <location>
        <begin position="12"/>
        <end position="39"/>
    </location>
</feature>
<dbReference type="AlphaFoldDB" id="A0A829BKB2"/>
<dbReference type="NCBIfam" id="NF040896">
    <property type="entry name" value="SP_0009_fam"/>
    <property type="match status" value="1"/>
</dbReference>
<comment type="caution">
    <text evidence="2">The sequence shown here is derived from an EMBL/GenBank/DDBJ whole genome shotgun (WGS) entry which is preliminary data.</text>
</comment>
<keyword evidence="1" id="KW-0175">Coiled coil</keyword>
<dbReference type="RefSeq" id="WP_002264629.1">
    <property type="nucleotide sequence ID" value="NZ_AHSR01000048.1"/>
</dbReference>
<gene>
    <name evidence="2" type="ORF">SMU82_09220</name>
</gene>
<dbReference type="GeneID" id="93860381"/>
<protein>
    <recommendedName>
        <fullName evidence="4">Recombinase</fullName>
    </recommendedName>
</protein>
<sequence>MKNLIETVEKFLTYSDEKLEELAKKNQALREETSRQKSK</sequence>
<organism evidence="2 3">
    <name type="scientific">Streptococcus mutans SM6</name>
    <dbReference type="NCBI Taxonomy" id="857119"/>
    <lineage>
        <taxon>Bacteria</taxon>
        <taxon>Bacillati</taxon>
        <taxon>Bacillota</taxon>
        <taxon>Bacilli</taxon>
        <taxon>Lactobacillales</taxon>
        <taxon>Streptococcaceae</taxon>
        <taxon>Streptococcus</taxon>
    </lineage>
</organism>
<dbReference type="Proteomes" id="UP000011676">
    <property type="component" value="Unassembled WGS sequence"/>
</dbReference>
<evidence type="ECO:0000256" key="1">
    <source>
        <dbReference type="SAM" id="Coils"/>
    </source>
</evidence>
<name>A0A829BKB2_STRMG</name>
<evidence type="ECO:0000313" key="3">
    <source>
        <dbReference type="Proteomes" id="UP000011676"/>
    </source>
</evidence>
<proteinExistence type="predicted"/>
<dbReference type="InterPro" id="IPR049819">
    <property type="entry name" value="SP_0009-like"/>
</dbReference>
<evidence type="ECO:0008006" key="4">
    <source>
        <dbReference type="Google" id="ProtNLM"/>
    </source>
</evidence>
<dbReference type="EMBL" id="AHSR01000048">
    <property type="protein sequence ID" value="EMC21887.1"/>
    <property type="molecule type" value="Genomic_DNA"/>
</dbReference>
<evidence type="ECO:0000313" key="2">
    <source>
        <dbReference type="EMBL" id="EMC21887.1"/>
    </source>
</evidence>
<reference evidence="2 3" key="1">
    <citation type="journal article" date="2013" name="Mol. Biol. Evol.">
        <title>Evolutionary and population genomics of the cavity causing bacteria Streptococcus mutans.</title>
        <authorList>
            <person name="Cornejo O.E."/>
            <person name="Lefebure T."/>
            <person name="Pavinski Bitar P.D."/>
            <person name="Lang P."/>
            <person name="Richards V.P."/>
            <person name="Eilertson K."/>
            <person name="Do T."/>
            <person name="Beighton D."/>
            <person name="Zeng L."/>
            <person name="Ahn S.J."/>
            <person name="Burne R.A."/>
            <person name="Siepel A."/>
            <person name="Bustamante C.D."/>
            <person name="Stanhope M.J."/>
        </authorList>
    </citation>
    <scope>NUCLEOTIDE SEQUENCE [LARGE SCALE GENOMIC DNA]</scope>
    <source>
        <strain evidence="2 3">SM6</strain>
    </source>
</reference>